<dbReference type="InParanoid" id="A0A3G9JL80"/>
<evidence type="ECO:0000313" key="3">
    <source>
        <dbReference type="Proteomes" id="UP000268059"/>
    </source>
</evidence>
<reference evidence="2 3" key="1">
    <citation type="submission" date="2018-11" db="EMBL/GenBank/DDBJ databases">
        <title>Novel Erysipelotrichaceae bacterium isolated from small intestine of a swine.</title>
        <authorList>
            <person name="Kim J.S."/>
            <person name="Choe H."/>
            <person name="Lee Y.R."/>
            <person name="Kim K.M."/>
            <person name="Park D.S."/>
        </authorList>
    </citation>
    <scope>NUCLEOTIDE SEQUENCE [LARGE SCALE GENOMIC DNA]</scope>
    <source>
        <strain evidence="2 3">SG0102</strain>
    </source>
</reference>
<dbReference type="InterPro" id="IPR012902">
    <property type="entry name" value="N_methyl_site"/>
</dbReference>
<dbReference type="RefSeq" id="WP_125119579.1">
    <property type="nucleotide sequence ID" value="NZ_AP019309.1"/>
</dbReference>
<dbReference type="SUPFAM" id="SSF54523">
    <property type="entry name" value="Pili subunits"/>
    <property type="match status" value="1"/>
</dbReference>
<dbReference type="Pfam" id="PF07963">
    <property type="entry name" value="N_methyl"/>
    <property type="match status" value="1"/>
</dbReference>
<dbReference type="EMBL" id="AP019309">
    <property type="protein sequence ID" value="BBH26751.1"/>
    <property type="molecule type" value="Genomic_DNA"/>
</dbReference>
<keyword evidence="1" id="KW-0472">Membrane</keyword>
<evidence type="ECO:0008006" key="4">
    <source>
        <dbReference type="Google" id="ProtNLM"/>
    </source>
</evidence>
<accession>A0A3G9JL80</accession>
<keyword evidence="3" id="KW-1185">Reference proteome</keyword>
<dbReference type="KEGG" id="ebm:SG0102_16850"/>
<name>A0A3G9JL80_9FIRM</name>
<evidence type="ECO:0000313" key="2">
    <source>
        <dbReference type="EMBL" id="BBH26751.1"/>
    </source>
</evidence>
<organism evidence="2 3">
    <name type="scientific">Intestinibaculum porci</name>
    <dbReference type="NCBI Taxonomy" id="2487118"/>
    <lineage>
        <taxon>Bacteria</taxon>
        <taxon>Bacillati</taxon>
        <taxon>Bacillota</taxon>
        <taxon>Erysipelotrichia</taxon>
        <taxon>Erysipelotrichales</taxon>
        <taxon>Erysipelotrichaceae</taxon>
        <taxon>Intestinibaculum</taxon>
    </lineage>
</organism>
<dbReference type="Gene3D" id="3.30.700.10">
    <property type="entry name" value="Glycoprotein, Type 4 Pilin"/>
    <property type="match status" value="1"/>
</dbReference>
<dbReference type="Proteomes" id="UP000268059">
    <property type="component" value="Chromosome"/>
</dbReference>
<dbReference type="PROSITE" id="PS00409">
    <property type="entry name" value="PROKAR_NTER_METHYL"/>
    <property type="match status" value="1"/>
</dbReference>
<dbReference type="OrthoDB" id="1659277at2"/>
<protein>
    <recommendedName>
        <fullName evidence="4">Prepilin-type N-terminal cleavage/methylation domain-containing protein</fullName>
    </recommendedName>
</protein>
<dbReference type="InterPro" id="IPR045584">
    <property type="entry name" value="Pilin-like"/>
</dbReference>
<dbReference type="AlphaFoldDB" id="A0A3G9JL80"/>
<keyword evidence="1" id="KW-0812">Transmembrane</keyword>
<keyword evidence="1" id="KW-1133">Transmembrane helix</keyword>
<gene>
    <name evidence="2" type="ORF">SG0102_16850</name>
</gene>
<evidence type="ECO:0000256" key="1">
    <source>
        <dbReference type="SAM" id="Phobius"/>
    </source>
</evidence>
<sequence length="176" mass="19526">MLKEETRNKKGFTLIEIIVVIVILAVLMAVAVPSVMSYMKEGQKAKYEAVARAALINTQIAVAKDIADNGKADDCLEVAKWVEVFDDTRTNYKFYGSKKSYGDNVNKIFINEIFLTGDDNSSDRDVKSITLYIQLKGDKGFRKVEVKVNGKMTVADSNVLIVPGHGTAVHYNEKAK</sequence>
<feature type="transmembrane region" description="Helical" evidence="1">
    <location>
        <begin position="12"/>
        <end position="36"/>
    </location>
</feature>
<proteinExistence type="predicted"/>
<dbReference type="NCBIfam" id="TIGR02532">
    <property type="entry name" value="IV_pilin_GFxxxE"/>
    <property type="match status" value="1"/>
</dbReference>